<name>A0A0B7AKN1_9EUPU</name>
<organism evidence="5">
    <name type="scientific">Arion vulgaris</name>
    <dbReference type="NCBI Taxonomy" id="1028688"/>
    <lineage>
        <taxon>Eukaryota</taxon>
        <taxon>Metazoa</taxon>
        <taxon>Spiralia</taxon>
        <taxon>Lophotrochozoa</taxon>
        <taxon>Mollusca</taxon>
        <taxon>Gastropoda</taxon>
        <taxon>Heterobranchia</taxon>
        <taxon>Euthyneura</taxon>
        <taxon>Panpulmonata</taxon>
        <taxon>Eupulmonata</taxon>
        <taxon>Stylommatophora</taxon>
        <taxon>Helicina</taxon>
        <taxon>Arionoidea</taxon>
        <taxon>Arionidae</taxon>
        <taxon>Arion</taxon>
    </lineage>
</organism>
<sequence length="242" mass="26452">MVSMKLAVLLIVTAVVAFVSSAVVDTSNNVVKEKTLQDDLDQIRTPFIPDFTDDEDDVGGVSDDDNAEIDGIPLRLLTEEERENLLDEEDTIFAAKLDILVSQKIVKSREDGSTVANDNDINLISPGGRQRRWIPVAIRLFSAGRALLKGAVRAPKPTFSGSRVTQQYVKPGNYGTATRDFNRFKPDGVTNFSKNGISGSTGTVGKHRITVRDGSKQGSPTLEIRSPKGNGENVRKFRYGQN</sequence>
<keyword evidence="2" id="KW-0732">Signal</keyword>
<gene>
    <name evidence="5" type="primary">ORF124610</name>
    <name evidence="3" type="synonym">ORF124593</name>
    <name evidence="4" type="synonym">ORF124601</name>
</gene>
<evidence type="ECO:0000313" key="5">
    <source>
        <dbReference type="EMBL" id="CEK81157.1"/>
    </source>
</evidence>
<dbReference type="EMBL" id="HACG01034292">
    <property type="protein sequence ID" value="CEK81157.1"/>
    <property type="molecule type" value="Transcribed_RNA"/>
</dbReference>
<evidence type="ECO:0000256" key="2">
    <source>
        <dbReference type="SAM" id="SignalP"/>
    </source>
</evidence>
<feature type="compositionally biased region" description="Polar residues" evidence="1">
    <location>
        <begin position="193"/>
        <end position="203"/>
    </location>
</feature>
<protein>
    <submittedName>
        <fullName evidence="5">Uncharacterized protein</fullName>
    </submittedName>
</protein>
<proteinExistence type="predicted"/>
<reference evidence="5" key="1">
    <citation type="submission" date="2014-12" db="EMBL/GenBank/DDBJ databases">
        <title>Insight into the proteome of Arion vulgaris.</title>
        <authorList>
            <person name="Aradska J."/>
            <person name="Bulat T."/>
            <person name="Smidak R."/>
            <person name="Sarate P."/>
            <person name="Gangsoo J."/>
            <person name="Sialana F."/>
            <person name="Bilban M."/>
            <person name="Lubec G."/>
        </authorList>
    </citation>
    <scope>NUCLEOTIDE SEQUENCE</scope>
    <source>
        <tissue evidence="5">Skin</tissue>
    </source>
</reference>
<feature type="chain" id="PRO_5007391346" evidence="2">
    <location>
        <begin position="22"/>
        <end position="242"/>
    </location>
</feature>
<dbReference type="EMBL" id="HACG01034288">
    <property type="protein sequence ID" value="CEK81153.1"/>
    <property type="molecule type" value="Transcribed_RNA"/>
</dbReference>
<evidence type="ECO:0000256" key="1">
    <source>
        <dbReference type="SAM" id="MobiDB-lite"/>
    </source>
</evidence>
<accession>A0A0B7AKN1</accession>
<evidence type="ECO:0000313" key="4">
    <source>
        <dbReference type="EMBL" id="CEK81155.1"/>
    </source>
</evidence>
<dbReference type="AlphaFoldDB" id="A0A0B7AKN1"/>
<feature type="signal peptide" evidence="2">
    <location>
        <begin position="1"/>
        <end position="21"/>
    </location>
</feature>
<feature type="region of interest" description="Disordered" evidence="1">
    <location>
        <begin position="193"/>
        <end position="234"/>
    </location>
</feature>
<dbReference type="EMBL" id="HACG01034290">
    <property type="protein sequence ID" value="CEK81155.1"/>
    <property type="molecule type" value="Transcribed_RNA"/>
</dbReference>
<evidence type="ECO:0000313" key="3">
    <source>
        <dbReference type="EMBL" id="CEK81153.1"/>
    </source>
</evidence>